<evidence type="ECO:0000313" key="6">
    <source>
        <dbReference type="EMBL" id="MDT9598240.1"/>
    </source>
</evidence>
<dbReference type="SUPFAM" id="SSF111369">
    <property type="entry name" value="HlyD-like secretion proteins"/>
    <property type="match status" value="2"/>
</dbReference>
<evidence type="ECO:0000256" key="3">
    <source>
        <dbReference type="SAM" id="Phobius"/>
    </source>
</evidence>
<organism evidence="6 7">
    <name type="scientific">Sphingosinicella rhizophila</name>
    <dbReference type="NCBI Taxonomy" id="3050082"/>
    <lineage>
        <taxon>Bacteria</taxon>
        <taxon>Pseudomonadati</taxon>
        <taxon>Pseudomonadota</taxon>
        <taxon>Alphaproteobacteria</taxon>
        <taxon>Sphingomonadales</taxon>
        <taxon>Sphingosinicellaceae</taxon>
        <taxon>Sphingosinicella</taxon>
    </lineage>
</organism>
<comment type="caution">
    <text evidence="6">The sequence shown here is derived from an EMBL/GenBank/DDBJ whole genome shotgun (WGS) entry which is preliminary data.</text>
</comment>
<dbReference type="PANTHER" id="PTHR30386:SF19">
    <property type="entry name" value="MULTIDRUG EXPORT PROTEIN EMRA-RELATED"/>
    <property type="match status" value="1"/>
</dbReference>
<dbReference type="Proteomes" id="UP001259572">
    <property type="component" value="Unassembled WGS sequence"/>
</dbReference>
<dbReference type="Pfam" id="PF25963">
    <property type="entry name" value="Beta-barrel_AAEA"/>
    <property type="match status" value="1"/>
</dbReference>
<dbReference type="InterPro" id="IPR058625">
    <property type="entry name" value="MdtA-like_BSH"/>
</dbReference>
<evidence type="ECO:0000259" key="5">
    <source>
        <dbReference type="Pfam" id="PF25963"/>
    </source>
</evidence>
<keyword evidence="3" id="KW-0472">Membrane</keyword>
<protein>
    <submittedName>
        <fullName evidence="6">HlyD family secretion protein</fullName>
    </submittedName>
</protein>
<gene>
    <name evidence="6" type="ORF">RQX22_04655</name>
</gene>
<evidence type="ECO:0000259" key="4">
    <source>
        <dbReference type="Pfam" id="PF25917"/>
    </source>
</evidence>
<keyword evidence="3" id="KW-1133">Transmembrane helix</keyword>
<feature type="domain" description="p-hydroxybenzoic acid efflux pump subunit AaeA-like beta-barrel" evidence="5">
    <location>
        <begin position="251"/>
        <end position="340"/>
    </location>
</feature>
<dbReference type="Gene3D" id="2.40.30.170">
    <property type="match status" value="1"/>
</dbReference>
<dbReference type="Gene3D" id="1.10.287.470">
    <property type="entry name" value="Helix hairpin bin"/>
    <property type="match status" value="1"/>
</dbReference>
<evidence type="ECO:0000313" key="7">
    <source>
        <dbReference type="Proteomes" id="UP001259572"/>
    </source>
</evidence>
<feature type="transmembrane region" description="Helical" evidence="3">
    <location>
        <begin position="22"/>
        <end position="41"/>
    </location>
</feature>
<dbReference type="InterPro" id="IPR050739">
    <property type="entry name" value="MFP"/>
</dbReference>
<comment type="subcellular location">
    <subcellularLocation>
        <location evidence="1">Cell envelope</location>
    </subcellularLocation>
</comment>
<dbReference type="EMBL" id="JAVUPU010000002">
    <property type="protein sequence ID" value="MDT9598240.1"/>
    <property type="molecule type" value="Genomic_DNA"/>
</dbReference>
<keyword evidence="2" id="KW-0175">Coiled coil</keyword>
<keyword evidence="3" id="KW-0812">Transmembrane</keyword>
<dbReference type="Pfam" id="PF25917">
    <property type="entry name" value="BSH_RND"/>
    <property type="match status" value="1"/>
</dbReference>
<reference evidence="6 7" key="1">
    <citation type="submission" date="2023-05" db="EMBL/GenBank/DDBJ databases">
        <authorList>
            <person name="Guo Y."/>
        </authorList>
    </citation>
    <scope>NUCLEOTIDE SEQUENCE [LARGE SCALE GENOMIC DNA]</scope>
    <source>
        <strain evidence="6 7">GR2756</strain>
    </source>
</reference>
<dbReference type="InterPro" id="IPR058634">
    <property type="entry name" value="AaeA-lik-b-barrel"/>
</dbReference>
<proteinExistence type="predicted"/>
<feature type="coiled-coil region" evidence="2">
    <location>
        <begin position="157"/>
        <end position="184"/>
    </location>
</feature>
<accession>A0ABU3Q5M4</accession>
<feature type="domain" description="Multidrug resistance protein MdtA-like barrel-sandwich hybrid" evidence="4">
    <location>
        <begin position="58"/>
        <end position="236"/>
    </location>
</feature>
<sequence length="355" mass="38178">MKGAIAAAGGAIQPARKGRMRLVLMLSVPVLVAMVGAYLWLTSGRYVSTDNAYIQQDKASISAEVAGPIIEVGVRENQRVKKGDLLFRVDPRPFRIALAQAEAQVAAAQVQVGMLQAEKASTGADIHGATANLEFAERAFQRQAELLERGFTTRARYDEAQHDVQEARERLSNARGEADIKQAALRQGGSSVQPTIAAALAARDKALLDLKRTEIRAPSDGYVSQTERLQVGTAVVPGLPMVTLIRSDEAWVEANYKETDLDKMMVGQPAEVHLDAYPSLKVRGHVASIGRGTGSEFSVLPAQNASGNWVKVTQRVPVRIAIDGDPGRPLLAGLSADVSIDTRESPGGRHFASRR</sequence>
<name>A0ABU3Q5M4_9SPHN</name>
<evidence type="ECO:0000256" key="1">
    <source>
        <dbReference type="ARBA" id="ARBA00004196"/>
    </source>
</evidence>
<dbReference type="PANTHER" id="PTHR30386">
    <property type="entry name" value="MEMBRANE FUSION SUBUNIT OF EMRAB-TOLC MULTIDRUG EFFLUX PUMP"/>
    <property type="match status" value="1"/>
</dbReference>
<dbReference type="Gene3D" id="2.40.50.100">
    <property type="match status" value="1"/>
</dbReference>
<evidence type="ECO:0000256" key="2">
    <source>
        <dbReference type="SAM" id="Coils"/>
    </source>
</evidence>
<keyword evidence="7" id="KW-1185">Reference proteome</keyword>
<dbReference type="RefSeq" id="WP_315724109.1">
    <property type="nucleotide sequence ID" value="NZ_JAVUPU010000002.1"/>
</dbReference>